<reference evidence="7 8" key="1">
    <citation type="submission" date="2019-07" db="EMBL/GenBank/DDBJ databases">
        <title>Whole genome shotgun sequence of Acetobacter cibinongensis NBRC 16605.</title>
        <authorList>
            <person name="Hosoyama A."/>
            <person name="Uohara A."/>
            <person name="Ohji S."/>
            <person name="Ichikawa N."/>
        </authorList>
    </citation>
    <scope>NUCLEOTIDE SEQUENCE [LARGE SCALE GENOMIC DNA]</scope>
    <source>
        <strain evidence="7 8">NBRC 16605</strain>
    </source>
</reference>
<dbReference type="SMART" id="SM00100">
    <property type="entry name" value="cNMP"/>
    <property type="match status" value="1"/>
</dbReference>
<dbReference type="PROSITE" id="PS00042">
    <property type="entry name" value="HTH_CRP_1"/>
    <property type="match status" value="1"/>
</dbReference>
<dbReference type="EMBL" id="BJVU01000003">
    <property type="protein sequence ID" value="GEL58681.1"/>
    <property type="molecule type" value="Genomic_DNA"/>
</dbReference>
<dbReference type="SMART" id="SM00419">
    <property type="entry name" value="HTH_CRP"/>
    <property type="match status" value="1"/>
</dbReference>
<dbReference type="CDD" id="cd00038">
    <property type="entry name" value="CAP_ED"/>
    <property type="match status" value="1"/>
</dbReference>
<evidence type="ECO:0000259" key="5">
    <source>
        <dbReference type="PROSITE" id="PS50042"/>
    </source>
</evidence>
<comment type="caution">
    <text evidence="7">The sequence shown here is derived from an EMBL/GenBank/DDBJ whole genome shotgun (WGS) entry which is preliminary data.</text>
</comment>
<dbReference type="Pfam" id="PF13545">
    <property type="entry name" value="HTH_Crp_2"/>
    <property type="match status" value="1"/>
</dbReference>
<name>A0ABQ0V481_9PROT</name>
<keyword evidence="1" id="KW-0805">Transcription regulation</keyword>
<dbReference type="Pfam" id="PF00027">
    <property type="entry name" value="cNMP_binding"/>
    <property type="match status" value="1"/>
</dbReference>
<dbReference type="InterPro" id="IPR012318">
    <property type="entry name" value="HTH_CRP"/>
</dbReference>
<keyword evidence="4" id="KW-1133">Transmembrane helix</keyword>
<protein>
    <submittedName>
        <fullName evidence="7">Nitrogen fixation regulation protein FixK</fullName>
    </submittedName>
</protein>
<dbReference type="InterPro" id="IPR018335">
    <property type="entry name" value="Tscrpt_reg_HTH_Crp-type_CS"/>
</dbReference>
<dbReference type="Gene3D" id="2.60.120.10">
    <property type="entry name" value="Jelly Rolls"/>
    <property type="match status" value="1"/>
</dbReference>
<sequence>MGKALALALIYIKNNVRFIYTFYLPVFWQFSALQGLFSWIVHLMSADTQTHITPTRIRRRLVLSAGDDLRRCLVCEVREKSVCNAIDDDDLAVLAQASKTLSFPPGTTLVEEGAPATAFFNVTGGTVKLFKSLPDGRRQITGFADVGHFLGLTNAGFYSFGAETVDAVRVCRFSRTRLESLLTDYPQFERRLLEGIADELADAQDQMLLLGRKTARERVASFLLSRTIQSPCQAKEDETPLVSLPMTRVDIADFLGLTIETVSRTISALRREGLIAGTDHHGIRILAPIQLESLALGQ</sequence>
<evidence type="ECO:0000256" key="1">
    <source>
        <dbReference type="ARBA" id="ARBA00023015"/>
    </source>
</evidence>
<evidence type="ECO:0000256" key="2">
    <source>
        <dbReference type="ARBA" id="ARBA00023125"/>
    </source>
</evidence>
<dbReference type="PANTHER" id="PTHR24567">
    <property type="entry name" value="CRP FAMILY TRANSCRIPTIONAL REGULATORY PROTEIN"/>
    <property type="match status" value="1"/>
</dbReference>
<dbReference type="InterPro" id="IPR000595">
    <property type="entry name" value="cNMP-bd_dom"/>
</dbReference>
<feature type="domain" description="HTH crp-type" evidence="6">
    <location>
        <begin position="213"/>
        <end position="289"/>
    </location>
</feature>
<dbReference type="PROSITE" id="PS51063">
    <property type="entry name" value="HTH_CRP_2"/>
    <property type="match status" value="1"/>
</dbReference>
<dbReference type="Gene3D" id="1.10.10.10">
    <property type="entry name" value="Winged helix-like DNA-binding domain superfamily/Winged helix DNA-binding domain"/>
    <property type="match status" value="1"/>
</dbReference>
<keyword evidence="3" id="KW-0804">Transcription</keyword>
<dbReference type="InterPro" id="IPR014710">
    <property type="entry name" value="RmlC-like_jellyroll"/>
</dbReference>
<dbReference type="Proteomes" id="UP000321891">
    <property type="component" value="Unassembled WGS sequence"/>
</dbReference>
<dbReference type="InterPro" id="IPR036390">
    <property type="entry name" value="WH_DNA-bd_sf"/>
</dbReference>
<dbReference type="InterPro" id="IPR018490">
    <property type="entry name" value="cNMP-bd_dom_sf"/>
</dbReference>
<keyword evidence="4" id="KW-0472">Membrane</keyword>
<feature type="transmembrane region" description="Helical" evidence="4">
    <location>
        <begin position="20"/>
        <end position="41"/>
    </location>
</feature>
<dbReference type="InterPro" id="IPR050397">
    <property type="entry name" value="Env_Response_Regulators"/>
</dbReference>
<dbReference type="PRINTS" id="PR00034">
    <property type="entry name" value="HTHCRP"/>
</dbReference>
<keyword evidence="4" id="KW-0812">Transmembrane</keyword>
<dbReference type="SUPFAM" id="SSF46785">
    <property type="entry name" value="Winged helix' DNA-binding domain"/>
    <property type="match status" value="1"/>
</dbReference>
<keyword evidence="2" id="KW-0238">DNA-binding</keyword>
<dbReference type="InterPro" id="IPR036388">
    <property type="entry name" value="WH-like_DNA-bd_sf"/>
</dbReference>
<dbReference type="PANTHER" id="PTHR24567:SF75">
    <property type="entry name" value="FUMARATE AND NITRATE REDUCTION REGULATORY PROTEIN"/>
    <property type="match status" value="1"/>
</dbReference>
<proteinExistence type="predicted"/>
<feature type="domain" description="Cyclic nucleotide-binding" evidence="5">
    <location>
        <begin position="82"/>
        <end position="199"/>
    </location>
</feature>
<evidence type="ECO:0000313" key="7">
    <source>
        <dbReference type="EMBL" id="GEL58681.1"/>
    </source>
</evidence>
<dbReference type="PROSITE" id="PS50042">
    <property type="entry name" value="CNMP_BINDING_3"/>
    <property type="match status" value="1"/>
</dbReference>
<accession>A0ABQ0V481</accession>
<gene>
    <name evidence="7" type="primary">fixK</name>
    <name evidence="7" type="ORF">ACI01nite_12830</name>
</gene>
<dbReference type="CDD" id="cd00092">
    <property type="entry name" value="HTH_CRP"/>
    <property type="match status" value="1"/>
</dbReference>
<dbReference type="SUPFAM" id="SSF51206">
    <property type="entry name" value="cAMP-binding domain-like"/>
    <property type="match status" value="1"/>
</dbReference>
<organism evidence="7 8">
    <name type="scientific">Acetobacter cibinongensis</name>
    <dbReference type="NCBI Taxonomy" id="146475"/>
    <lineage>
        <taxon>Bacteria</taxon>
        <taxon>Pseudomonadati</taxon>
        <taxon>Pseudomonadota</taxon>
        <taxon>Alphaproteobacteria</taxon>
        <taxon>Acetobacterales</taxon>
        <taxon>Acetobacteraceae</taxon>
        <taxon>Acetobacter</taxon>
    </lineage>
</organism>
<evidence type="ECO:0000256" key="4">
    <source>
        <dbReference type="SAM" id="Phobius"/>
    </source>
</evidence>
<evidence type="ECO:0000313" key="8">
    <source>
        <dbReference type="Proteomes" id="UP000321891"/>
    </source>
</evidence>
<evidence type="ECO:0000259" key="6">
    <source>
        <dbReference type="PROSITE" id="PS51063"/>
    </source>
</evidence>
<evidence type="ECO:0000256" key="3">
    <source>
        <dbReference type="ARBA" id="ARBA00023163"/>
    </source>
</evidence>
<keyword evidence="8" id="KW-1185">Reference proteome</keyword>